<dbReference type="EMBL" id="MZ501077">
    <property type="protein sequence ID" value="QXV80611.1"/>
    <property type="molecule type" value="Genomic_DNA"/>
</dbReference>
<protein>
    <submittedName>
        <fullName evidence="2">Uncharacterized protein</fullName>
    </submittedName>
</protein>
<feature type="compositionally biased region" description="Basic and acidic residues" evidence="1">
    <location>
        <begin position="1"/>
        <end position="22"/>
    </location>
</feature>
<proteinExistence type="predicted"/>
<feature type="region of interest" description="Disordered" evidence="1">
    <location>
        <begin position="1"/>
        <end position="52"/>
    </location>
</feature>
<gene>
    <name evidence="2" type="ORF">bas10_0076</name>
</gene>
<feature type="compositionally biased region" description="Basic and acidic residues" evidence="1">
    <location>
        <begin position="32"/>
        <end position="41"/>
    </location>
</feature>
<dbReference type="Pfam" id="PF08200">
    <property type="entry name" value="Phage_T7_1_1"/>
    <property type="match status" value="1"/>
</dbReference>
<accession>A0AAE7VTZ8</accession>
<reference evidence="3" key="1">
    <citation type="journal article" date="2021" name="PLoS Biol.">
        <title>Systematic exploration of Escherichia coli phage-host interactions with the BASEL phage collection.</title>
        <authorList>
            <person name="Maffei E."/>
            <person name="Shaidullina A."/>
            <person name="Burkolter M."/>
            <person name="Heyer Y."/>
            <person name="Estermann F."/>
            <person name="Druelle V."/>
            <person name="Sauer P."/>
            <person name="Willi L."/>
            <person name="Michaelis S."/>
            <person name="Hilbi H."/>
            <person name="Thaler D.S."/>
            <person name="Harms A."/>
        </authorList>
    </citation>
    <scope>NUCLEOTIDE SEQUENCE [LARGE SCALE GENOMIC DNA]</scope>
    <source>
        <strain evidence="3">Bas10</strain>
    </source>
</reference>
<sequence>MRNFEKIRTNKDRRAAGEIVDSHRRRKKTQKRGSEAKRMDWDQLQTNYKAGR</sequence>
<organism evidence="2 3">
    <name type="scientific">Escherichia phage IsaakIselin</name>
    <dbReference type="NCBI Taxonomy" id="2851974"/>
    <lineage>
        <taxon>Viruses</taxon>
        <taxon>Duplodnaviria</taxon>
        <taxon>Heunggongvirae</taxon>
        <taxon>Uroviricota</taxon>
        <taxon>Caudoviricetes</taxon>
        <taxon>Drexlerviridae</taxon>
        <taxon>Tempevirinae</taxon>
        <taxon>Henuseptimavirus</taxon>
        <taxon>Henuseptimavirus isaaklselin</taxon>
    </lineage>
</organism>
<evidence type="ECO:0000256" key="1">
    <source>
        <dbReference type="SAM" id="MobiDB-lite"/>
    </source>
</evidence>
<feature type="compositionally biased region" description="Polar residues" evidence="1">
    <location>
        <begin position="43"/>
        <end position="52"/>
    </location>
</feature>
<evidence type="ECO:0000313" key="2">
    <source>
        <dbReference type="EMBL" id="QXV80611.1"/>
    </source>
</evidence>
<keyword evidence="3" id="KW-1185">Reference proteome</keyword>
<name>A0AAE7VTZ8_9CAUD</name>
<evidence type="ECO:0000313" key="3">
    <source>
        <dbReference type="Proteomes" id="UP000828865"/>
    </source>
</evidence>
<dbReference type="Proteomes" id="UP000828865">
    <property type="component" value="Segment"/>
</dbReference>
<dbReference type="InterPro" id="IPR013232">
    <property type="entry name" value="Phage_T7_Gp1.1"/>
</dbReference>